<dbReference type="Gene3D" id="3.40.50.300">
    <property type="entry name" value="P-loop containing nucleotide triphosphate hydrolases"/>
    <property type="match status" value="1"/>
</dbReference>
<dbReference type="PROSITE" id="PS50110">
    <property type="entry name" value="RESPONSE_REGULATORY"/>
    <property type="match status" value="1"/>
</dbReference>
<dbReference type="SMART" id="SM00448">
    <property type="entry name" value="REC"/>
    <property type="match status" value="1"/>
</dbReference>
<dbReference type="Pfam" id="PF02954">
    <property type="entry name" value="HTH_8"/>
    <property type="match status" value="1"/>
</dbReference>
<protein>
    <submittedName>
        <fullName evidence="8">Sigma-54 dependent transcriptional regulator</fullName>
    </submittedName>
</protein>
<dbReference type="Pfam" id="PF25601">
    <property type="entry name" value="AAA_lid_14"/>
    <property type="match status" value="1"/>
</dbReference>
<organism evidence="8 9">
    <name type="scientific">Chitinophaga rhizophila</name>
    <dbReference type="NCBI Taxonomy" id="2866212"/>
    <lineage>
        <taxon>Bacteria</taxon>
        <taxon>Pseudomonadati</taxon>
        <taxon>Bacteroidota</taxon>
        <taxon>Chitinophagia</taxon>
        <taxon>Chitinophagales</taxon>
        <taxon>Chitinophagaceae</taxon>
        <taxon>Chitinophaga</taxon>
    </lineage>
</organism>
<dbReference type="InterPro" id="IPR003593">
    <property type="entry name" value="AAA+_ATPase"/>
</dbReference>
<gene>
    <name evidence="8" type="ORF">K1Y79_28230</name>
</gene>
<comment type="caution">
    <text evidence="8">The sequence shown here is derived from an EMBL/GenBank/DDBJ whole genome shotgun (WGS) entry which is preliminary data.</text>
</comment>
<dbReference type="Gene3D" id="1.10.10.60">
    <property type="entry name" value="Homeodomain-like"/>
    <property type="match status" value="1"/>
</dbReference>
<evidence type="ECO:0000256" key="2">
    <source>
        <dbReference type="ARBA" id="ARBA00022840"/>
    </source>
</evidence>
<dbReference type="InterPro" id="IPR002197">
    <property type="entry name" value="HTH_Fis"/>
</dbReference>
<evidence type="ECO:0000259" key="7">
    <source>
        <dbReference type="PROSITE" id="PS50110"/>
    </source>
</evidence>
<dbReference type="InterPro" id="IPR011006">
    <property type="entry name" value="CheY-like_superfamily"/>
</dbReference>
<dbReference type="PANTHER" id="PTHR32071">
    <property type="entry name" value="TRANSCRIPTIONAL REGULATORY PROTEIN"/>
    <property type="match status" value="1"/>
</dbReference>
<dbReference type="InterPro" id="IPR025662">
    <property type="entry name" value="Sigma_54_int_dom_ATP-bd_1"/>
</dbReference>
<evidence type="ECO:0000256" key="1">
    <source>
        <dbReference type="ARBA" id="ARBA00022741"/>
    </source>
</evidence>
<dbReference type="PROSITE" id="PS50045">
    <property type="entry name" value="SIGMA54_INTERACT_4"/>
    <property type="match status" value="1"/>
</dbReference>
<feature type="domain" description="Sigma-54 factor interaction" evidence="6">
    <location>
        <begin position="143"/>
        <end position="372"/>
    </location>
</feature>
<evidence type="ECO:0000313" key="9">
    <source>
        <dbReference type="Proteomes" id="UP000812961"/>
    </source>
</evidence>
<dbReference type="InterPro" id="IPR058031">
    <property type="entry name" value="AAA_lid_NorR"/>
</dbReference>
<dbReference type="InterPro" id="IPR002078">
    <property type="entry name" value="Sigma_54_int"/>
</dbReference>
<dbReference type="Proteomes" id="UP000812961">
    <property type="component" value="Unassembled WGS sequence"/>
</dbReference>
<dbReference type="RefSeq" id="WP_220253585.1">
    <property type="nucleotide sequence ID" value="NZ_JAICCF010000007.1"/>
</dbReference>
<dbReference type="SUPFAM" id="SSF52540">
    <property type="entry name" value="P-loop containing nucleoside triphosphate hydrolases"/>
    <property type="match status" value="1"/>
</dbReference>
<dbReference type="PRINTS" id="PR01590">
    <property type="entry name" value="HTHFIS"/>
</dbReference>
<evidence type="ECO:0000256" key="3">
    <source>
        <dbReference type="ARBA" id="ARBA00023015"/>
    </source>
</evidence>
<keyword evidence="9" id="KW-1185">Reference proteome</keyword>
<dbReference type="EMBL" id="JAICCF010000007">
    <property type="protein sequence ID" value="MBW8688256.1"/>
    <property type="molecule type" value="Genomic_DNA"/>
</dbReference>
<keyword evidence="5" id="KW-0597">Phosphoprotein</keyword>
<feature type="domain" description="Response regulatory" evidence="7">
    <location>
        <begin position="4"/>
        <end position="118"/>
    </location>
</feature>
<evidence type="ECO:0000256" key="5">
    <source>
        <dbReference type="PROSITE-ProRule" id="PRU00169"/>
    </source>
</evidence>
<dbReference type="PANTHER" id="PTHR32071:SF121">
    <property type="entry name" value="SIGMA L-DEPENDENT TRANSCRIPTIONAL REGULATOR YQIR-RELATED"/>
    <property type="match status" value="1"/>
</dbReference>
<accession>A0ABS7GKK7</accession>
<dbReference type="Gene3D" id="3.40.50.2300">
    <property type="match status" value="1"/>
</dbReference>
<sequence length="448" mass="50014">MPGTVLIIDDEEKLRSLMKRIIALEGFHVLEAGNIKSAQKIIDKEEIDVILCDVKLPDGSGVDYARTIKEKNSSLEVILLTAYGNIPDGVQAIKNGAFDYLTKGDDNNRIIPLLNRALEKVQLQKRIEKLESQVGKKYSFDSILGTSRVIQDAIQQAGKVAPADTTVLLLGETGTGKEVFAQAIHNNSKRAGKSFVALNCSAFSRELLESELFGYKAGAFTSAVRDKKGLIEEANAGTIFLDEIGEMPLDLQSKLLRVLETGEFIKVGDTKPTKVNVRIIAATNRDLKQEAEKGHFREDLYYRLHVFAITLPPLRERKKDIPLLAEYFVGMFSAKINQRKQKISPEFIEKLQLHEWKGNIRELKNVLERAVIMAGGEELTVDHLPLDLQIAGKANTPLSAFDLASVEKLHIIRVLHHTKNNKTEAARLLNIGLATLYRKIEEYGLNHQ</sequence>
<keyword evidence="4" id="KW-0804">Transcription</keyword>
<keyword evidence="3" id="KW-0805">Transcription regulation</keyword>
<feature type="modified residue" description="4-aspartylphosphate" evidence="5">
    <location>
        <position position="53"/>
    </location>
</feature>
<dbReference type="Gene3D" id="1.10.8.60">
    <property type="match status" value="1"/>
</dbReference>
<proteinExistence type="predicted"/>
<dbReference type="PROSITE" id="PS00675">
    <property type="entry name" value="SIGMA54_INTERACT_1"/>
    <property type="match status" value="1"/>
</dbReference>
<evidence type="ECO:0000313" key="8">
    <source>
        <dbReference type="EMBL" id="MBW8688256.1"/>
    </source>
</evidence>
<evidence type="ECO:0000259" key="6">
    <source>
        <dbReference type="PROSITE" id="PS50045"/>
    </source>
</evidence>
<keyword evidence="2" id="KW-0067">ATP-binding</keyword>
<dbReference type="SMART" id="SM00382">
    <property type="entry name" value="AAA"/>
    <property type="match status" value="1"/>
</dbReference>
<name>A0ABS7GKK7_9BACT</name>
<reference evidence="8 9" key="1">
    <citation type="submission" date="2021-08" db="EMBL/GenBank/DDBJ databases">
        <title>The genome sequence of Chitinophaga sp. B61.</title>
        <authorList>
            <person name="Zhang X."/>
        </authorList>
    </citation>
    <scope>NUCLEOTIDE SEQUENCE [LARGE SCALE GENOMIC DNA]</scope>
    <source>
        <strain evidence="8 9">B61</strain>
    </source>
</reference>
<dbReference type="SUPFAM" id="SSF52172">
    <property type="entry name" value="CheY-like"/>
    <property type="match status" value="1"/>
</dbReference>
<dbReference type="InterPro" id="IPR027417">
    <property type="entry name" value="P-loop_NTPase"/>
</dbReference>
<evidence type="ECO:0000256" key="4">
    <source>
        <dbReference type="ARBA" id="ARBA00023163"/>
    </source>
</evidence>
<dbReference type="CDD" id="cd00009">
    <property type="entry name" value="AAA"/>
    <property type="match status" value="1"/>
</dbReference>
<dbReference type="SUPFAM" id="SSF46689">
    <property type="entry name" value="Homeodomain-like"/>
    <property type="match status" value="1"/>
</dbReference>
<dbReference type="Pfam" id="PF00072">
    <property type="entry name" value="Response_reg"/>
    <property type="match status" value="1"/>
</dbReference>
<dbReference type="InterPro" id="IPR009057">
    <property type="entry name" value="Homeodomain-like_sf"/>
</dbReference>
<dbReference type="Pfam" id="PF00158">
    <property type="entry name" value="Sigma54_activat"/>
    <property type="match status" value="1"/>
</dbReference>
<keyword evidence="1" id="KW-0547">Nucleotide-binding</keyword>
<dbReference type="InterPro" id="IPR001789">
    <property type="entry name" value="Sig_transdc_resp-reg_receiver"/>
</dbReference>